<evidence type="ECO:0000256" key="1">
    <source>
        <dbReference type="SAM" id="Phobius"/>
    </source>
</evidence>
<protein>
    <submittedName>
        <fullName evidence="2">Uncharacterized protein</fullName>
    </submittedName>
</protein>
<dbReference type="RefSeq" id="WP_129070848.1">
    <property type="nucleotide sequence ID" value="NZ_RDFA01000013.1"/>
</dbReference>
<dbReference type="AlphaFoldDB" id="A0A498KSG4"/>
<keyword evidence="1" id="KW-0472">Membrane</keyword>
<feature type="transmembrane region" description="Helical" evidence="1">
    <location>
        <begin position="39"/>
        <end position="60"/>
    </location>
</feature>
<evidence type="ECO:0000313" key="3">
    <source>
        <dbReference type="Proteomes" id="UP000289691"/>
    </source>
</evidence>
<evidence type="ECO:0000313" key="2">
    <source>
        <dbReference type="EMBL" id="RXK46163.1"/>
    </source>
</evidence>
<proteinExistence type="predicted"/>
<dbReference type="Proteomes" id="UP000289691">
    <property type="component" value="Unassembled WGS sequence"/>
</dbReference>
<gene>
    <name evidence="2" type="ORF">EAF64_20545</name>
</gene>
<keyword evidence="1" id="KW-1133">Transmembrane helix</keyword>
<feature type="transmembrane region" description="Helical" evidence="1">
    <location>
        <begin position="6"/>
        <end position="27"/>
    </location>
</feature>
<sequence>MSLTKFIAPWVPIGGLALALLFINYHVWEAVELLAKIGMCAKVGIGMLVLLATGIVLGVIKGINLARLL</sequence>
<reference evidence="2 3" key="1">
    <citation type="submission" date="2019-01" db="EMBL/GenBank/DDBJ databases">
        <title>Halorientalis sp. F13-25 a new haloarchaeum isolated from hypersaline water.</title>
        <authorList>
            <person name="Ana D.-V."/>
            <person name="Cristina S.-P."/>
            <person name="Antonio V."/>
        </authorList>
    </citation>
    <scope>NUCLEOTIDE SEQUENCE [LARGE SCALE GENOMIC DNA]</scope>
    <source>
        <strain evidence="2 3">F13-25</strain>
    </source>
</reference>
<organism evidence="2 3">
    <name type="scientific">Halorientalis pallida</name>
    <dbReference type="NCBI Taxonomy" id="2479928"/>
    <lineage>
        <taxon>Archaea</taxon>
        <taxon>Methanobacteriati</taxon>
        <taxon>Methanobacteriota</taxon>
        <taxon>Stenosarchaea group</taxon>
        <taxon>Halobacteria</taxon>
        <taxon>Halobacteriales</taxon>
        <taxon>Haloarculaceae</taxon>
        <taxon>Halorientalis</taxon>
    </lineage>
</organism>
<accession>A0A498KSG4</accession>
<keyword evidence="1" id="KW-0812">Transmembrane</keyword>
<keyword evidence="3" id="KW-1185">Reference proteome</keyword>
<dbReference type="EMBL" id="RDFA01000013">
    <property type="protein sequence ID" value="RXK46163.1"/>
    <property type="molecule type" value="Genomic_DNA"/>
</dbReference>
<comment type="caution">
    <text evidence="2">The sequence shown here is derived from an EMBL/GenBank/DDBJ whole genome shotgun (WGS) entry which is preliminary data.</text>
</comment>
<name>A0A498KSG4_9EURY</name>
<dbReference type="OrthoDB" id="382276at2157"/>